<dbReference type="AlphaFoldDB" id="A0A7U2I1N3"/>
<accession>A0A7U2I1N3</accession>
<keyword evidence="1" id="KW-0472">Membrane</keyword>
<dbReference type="VEuPathDB" id="FungiDB:JI435_409120"/>
<dbReference type="EMBL" id="CP069028">
    <property type="protein sequence ID" value="QRC96466.1"/>
    <property type="molecule type" value="Genomic_DNA"/>
</dbReference>
<keyword evidence="3" id="KW-1185">Reference proteome</keyword>
<evidence type="ECO:0000256" key="1">
    <source>
        <dbReference type="SAM" id="Phobius"/>
    </source>
</evidence>
<gene>
    <name evidence="2" type="ORF">JI435_409120</name>
</gene>
<keyword evidence="1" id="KW-0812">Transmembrane</keyword>
<evidence type="ECO:0000313" key="3">
    <source>
        <dbReference type="Proteomes" id="UP000663193"/>
    </source>
</evidence>
<proteinExistence type="predicted"/>
<protein>
    <submittedName>
        <fullName evidence="2">Uncharacterized protein</fullName>
    </submittedName>
</protein>
<organism evidence="2 3">
    <name type="scientific">Phaeosphaeria nodorum (strain SN15 / ATCC MYA-4574 / FGSC 10173)</name>
    <name type="common">Glume blotch fungus</name>
    <name type="synonym">Parastagonospora nodorum</name>
    <dbReference type="NCBI Taxonomy" id="321614"/>
    <lineage>
        <taxon>Eukaryota</taxon>
        <taxon>Fungi</taxon>
        <taxon>Dikarya</taxon>
        <taxon>Ascomycota</taxon>
        <taxon>Pezizomycotina</taxon>
        <taxon>Dothideomycetes</taxon>
        <taxon>Pleosporomycetidae</taxon>
        <taxon>Pleosporales</taxon>
        <taxon>Pleosporineae</taxon>
        <taxon>Phaeosphaeriaceae</taxon>
        <taxon>Parastagonospora</taxon>
    </lineage>
</organism>
<name>A0A7U2I1N3_PHANO</name>
<keyword evidence="1" id="KW-1133">Transmembrane helix</keyword>
<dbReference type="Proteomes" id="UP000663193">
    <property type="component" value="Chromosome 6"/>
</dbReference>
<reference evidence="3" key="1">
    <citation type="journal article" date="2021" name="BMC Genomics">
        <title>Chromosome-level genome assembly and manually-curated proteome of model necrotroph Parastagonospora nodorum Sn15 reveals a genome-wide trove of candidate effector homologs, and redundancy of virulence-related functions within an accessory chromosome.</title>
        <authorList>
            <person name="Bertazzoni S."/>
            <person name="Jones D.A.B."/>
            <person name="Phan H.T."/>
            <person name="Tan K.-C."/>
            <person name="Hane J.K."/>
        </authorList>
    </citation>
    <scope>NUCLEOTIDE SEQUENCE [LARGE SCALE GENOMIC DNA]</scope>
    <source>
        <strain evidence="3">SN15 / ATCC MYA-4574 / FGSC 10173)</strain>
    </source>
</reference>
<feature type="transmembrane region" description="Helical" evidence="1">
    <location>
        <begin position="20"/>
        <end position="40"/>
    </location>
</feature>
<evidence type="ECO:0000313" key="2">
    <source>
        <dbReference type="EMBL" id="QRC96466.1"/>
    </source>
</evidence>
<sequence>MPQTWQSGKWYNGKRKTHVLCLIIRAVGSLSLPLAMIEVLSTLSNSSTLFIRVCRHRRLIQYVKPWHTREAIHILTHGNQKAKNNTISAEHRLELLNYEEVQQTASAKIEITKHVR</sequence>